<proteinExistence type="predicted"/>
<evidence type="ECO:0000313" key="5">
    <source>
        <dbReference type="Proteomes" id="UP000240259"/>
    </source>
</evidence>
<organism evidence="4 5">
    <name type="scientific">Mesorhizobium helmanticense</name>
    <dbReference type="NCBI Taxonomy" id="1776423"/>
    <lineage>
        <taxon>Bacteria</taxon>
        <taxon>Pseudomonadati</taxon>
        <taxon>Pseudomonadota</taxon>
        <taxon>Alphaproteobacteria</taxon>
        <taxon>Hyphomicrobiales</taxon>
        <taxon>Phyllobacteriaceae</taxon>
        <taxon>Mesorhizobium</taxon>
    </lineage>
</organism>
<dbReference type="GO" id="GO:0006633">
    <property type="term" value="P:fatty acid biosynthetic process"/>
    <property type="evidence" value="ECO:0007669"/>
    <property type="project" value="TreeGrafter"/>
</dbReference>
<protein>
    <recommendedName>
        <fullName evidence="3">Beta-ketoacyl synthase-like N-terminal domain-containing protein</fullName>
    </recommendedName>
</protein>
<feature type="domain" description="Beta-ketoacyl synthase-like N-terminal" evidence="3">
    <location>
        <begin position="45"/>
        <end position="185"/>
    </location>
</feature>
<dbReference type="AlphaFoldDB" id="A0A2T4ILY5"/>
<dbReference type="Gene3D" id="3.40.47.10">
    <property type="match status" value="1"/>
</dbReference>
<dbReference type="InterPro" id="IPR016039">
    <property type="entry name" value="Thiolase-like"/>
</dbReference>
<dbReference type="Pfam" id="PF00109">
    <property type="entry name" value="ketoacyl-synt"/>
    <property type="match status" value="1"/>
</dbReference>
<reference evidence="4 5" key="1">
    <citation type="submission" date="2018-03" db="EMBL/GenBank/DDBJ databases">
        <title>Genome sequence of the symbiotic type strain Mesorhizobium helmanticense CSLC115NT isolated from Lotus corniculatus nodules.</title>
        <authorList>
            <person name="Sannazzaro A.I."/>
            <person name="Torres Tejerizo G.A."/>
            <person name="Dip D."/>
            <person name="Caballero M."/>
            <person name="Pistorio M."/>
            <person name="Estrella M.J."/>
        </authorList>
    </citation>
    <scope>NUCLEOTIDE SEQUENCE [LARGE SCALE GENOMIC DNA]</scope>
    <source>
        <strain evidence="4 5">CSLC115N</strain>
    </source>
</reference>
<dbReference type="OrthoDB" id="416758at2"/>
<evidence type="ECO:0000259" key="3">
    <source>
        <dbReference type="Pfam" id="PF00109"/>
    </source>
</evidence>
<gene>
    <name evidence="4" type="ORF">C9427_30460</name>
</gene>
<name>A0A2T4ILY5_9HYPH</name>
<keyword evidence="2" id="KW-0012">Acyltransferase</keyword>
<dbReference type="GO" id="GO:0004315">
    <property type="term" value="F:3-oxoacyl-[acyl-carrier-protein] synthase activity"/>
    <property type="evidence" value="ECO:0007669"/>
    <property type="project" value="TreeGrafter"/>
</dbReference>
<comment type="caution">
    <text evidence="4">The sequence shown here is derived from an EMBL/GenBank/DDBJ whole genome shotgun (WGS) entry which is preliminary data.</text>
</comment>
<dbReference type="InterPro" id="IPR014030">
    <property type="entry name" value="Ketoacyl_synth_N"/>
</dbReference>
<evidence type="ECO:0000256" key="2">
    <source>
        <dbReference type="ARBA" id="ARBA00023315"/>
    </source>
</evidence>
<dbReference type="SUPFAM" id="SSF53901">
    <property type="entry name" value="Thiolase-like"/>
    <property type="match status" value="1"/>
</dbReference>
<dbReference type="EMBL" id="PZJX01000060">
    <property type="protein sequence ID" value="PTE06652.1"/>
    <property type="molecule type" value="Genomic_DNA"/>
</dbReference>
<evidence type="ECO:0000313" key="4">
    <source>
        <dbReference type="EMBL" id="PTE06652.1"/>
    </source>
</evidence>
<sequence>MGSSCSVIIAAASTILPELFSGGGSGEPLVRTVDRGRIDGVLPTRHSKKIDRFSQLVLLAAAQLKPIFAQADKSRVGVFIGNDLAGWNYAHQQLERMIKTRDPGQIDPYVATAWFPAAAQGEITIANGILGQSKTFSAGCLSGGLALEYAAHMVAGGTLDFALAGGVEAPNAPPVLEALAVQNRISVAHPAAEAAGLVALSRSKTAGLAEVTISHPRRSAERALDDIINQFRGAMRIKYQPPSVDKANRAWMEALAATEMLLRYRFGSRLELEAQPGDGMDVGSASFPIQVIEAARSSAEGTSSLVLGCDFEGLHLACAILPVA</sequence>
<dbReference type="PANTHER" id="PTHR11712:SF322">
    <property type="entry name" value="POLYKETIDE BETA-KETOACYL SYNTHASE 2-RELATED"/>
    <property type="match status" value="1"/>
</dbReference>
<evidence type="ECO:0000256" key="1">
    <source>
        <dbReference type="ARBA" id="ARBA00022679"/>
    </source>
</evidence>
<dbReference type="Proteomes" id="UP000240259">
    <property type="component" value="Unassembled WGS sequence"/>
</dbReference>
<keyword evidence="5" id="KW-1185">Reference proteome</keyword>
<dbReference type="InterPro" id="IPR000794">
    <property type="entry name" value="Beta-ketoacyl_synthase"/>
</dbReference>
<keyword evidence="1" id="KW-0808">Transferase</keyword>
<accession>A0A2T4ILY5</accession>
<dbReference type="PANTHER" id="PTHR11712">
    <property type="entry name" value="POLYKETIDE SYNTHASE-RELATED"/>
    <property type="match status" value="1"/>
</dbReference>